<keyword evidence="1" id="KW-0732">Signal</keyword>
<keyword evidence="3" id="KW-1185">Reference proteome</keyword>
<dbReference type="EMBL" id="BMAW01018750">
    <property type="protein sequence ID" value="GFT59921.1"/>
    <property type="molecule type" value="Genomic_DNA"/>
</dbReference>
<feature type="chain" id="PRO_5036467080" evidence="1">
    <location>
        <begin position="21"/>
        <end position="112"/>
    </location>
</feature>
<gene>
    <name evidence="2" type="ORF">NPIL_221631</name>
</gene>
<protein>
    <submittedName>
        <fullName evidence="2">Uncharacterized protein</fullName>
    </submittedName>
</protein>
<evidence type="ECO:0000313" key="2">
    <source>
        <dbReference type="EMBL" id="GFT59921.1"/>
    </source>
</evidence>
<proteinExistence type="predicted"/>
<comment type="caution">
    <text evidence="2">The sequence shown here is derived from an EMBL/GenBank/DDBJ whole genome shotgun (WGS) entry which is preliminary data.</text>
</comment>
<feature type="signal peptide" evidence="1">
    <location>
        <begin position="1"/>
        <end position="20"/>
    </location>
</feature>
<reference evidence="2" key="1">
    <citation type="submission" date="2020-08" db="EMBL/GenBank/DDBJ databases">
        <title>Multicomponent nature underlies the extraordinary mechanical properties of spider dragline silk.</title>
        <authorList>
            <person name="Kono N."/>
            <person name="Nakamura H."/>
            <person name="Mori M."/>
            <person name="Yoshida Y."/>
            <person name="Ohtoshi R."/>
            <person name="Malay A.D."/>
            <person name="Moran D.A.P."/>
            <person name="Tomita M."/>
            <person name="Numata K."/>
            <person name="Arakawa K."/>
        </authorList>
    </citation>
    <scope>NUCLEOTIDE SEQUENCE</scope>
</reference>
<dbReference type="Proteomes" id="UP000887013">
    <property type="component" value="Unassembled WGS sequence"/>
</dbReference>
<sequence length="112" mass="12160">MKHVFVYLLILIFMTGVLQAEPSVNEQVKNVKKTIKNALNMYKVGNKIKGIAGGDGLKILRTGMGFLPHAGGGRLTLSAGRGGIGTVDQSVHRKLFNSFFEVFNNQGKTLVN</sequence>
<dbReference type="AlphaFoldDB" id="A0A8X6TYA0"/>
<evidence type="ECO:0000313" key="3">
    <source>
        <dbReference type="Proteomes" id="UP000887013"/>
    </source>
</evidence>
<name>A0A8X6TYA0_NEPPI</name>
<evidence type="ECO:0000256" key="1">
    <source>
        <dbReference type="SAM" id="SignalP"/>
    </source>
</evidence>
<organism evidence="2 3">
    <name type="scientific">Nephila pilipes</name>
    <name type="common">Giant wood spider</name>
    <name type="synonym">Nephila maculata</name>
    <dbReference type="NCBI Taxonomy" id="299642"/>
    <lineage>
        <taxon>Eukaryota</taxon>
        <taxon>Metazoa</taxon>
        <taxon>Ecdysozoa</taxon>
        <taxon>Arthropoda</taxon>
        <taxon>Chelicerata</taxon>
        <taxon>Arachnida</taxon>
        <taxon>Araneae</taxon>
        <taxon>Araneomorphae</taxon>
        <taxon>Entelegynae</taxon>
        <taxon>Araneoidea</taxon>
        <taxon>Nephilidae</taxon>
        <taxon>Nephila</taxon>
    </lineage>
</organism>
<accession>A0A8X6TYA0</accession>